<reference evidence="2 3" key="2">
    <citation type="submission" date="2017-02" db="EMBL/GenBank/DDBJ databases">
        <title>A genome survey and senescence transcriptome analysis in Lentinula edodes.</title>
        <authorList>
            <person name="Sakamoto Y."/>
            <person name="Nakade K."/>
            <person name="Sato S."/>
            <person name="Yoshida Y."/>
            <person name="Miyazaki K."/>
            <person name="Natsume S."/>
            <person name="Konno N."/>
        </authorList>
    </citation>
    <scope>NUCLEOTIDE SEQUENCE [LARGE SCALE GENOMIC DNA]</scope>
    <source>
        <strain evidence="2 3">NBRC 111202</strain>
    </source>
</reference>
<evidence type="ECO:0000256" key="1">
    <source>
        <dbReference type="SAM" id="Phobius"/>
    </source>
</evidence>
<dbReference type="InterPro" id="IPR011343">
    <property type="entry name" value="DeoC"/>
</dbReference>
<keyword evidence="1" id="KW-0812">Transmembrane</keyword>
<dbReference type="SUPFAM" id="SSF51569">
    <property type="entry name" value="Aldolase"/>
    <property type="match status" value="1"/>
</dbReference>
<dbReference type="GO" id="GO:0005737">
    <property type="term" value="C:cytoplasm"/>
    <property type="evidence" value="ECO:0007669"/>
    <property type="project" value="InterPro"/>
</dbReference>
<gene>
    <name evidence="2" type="ORF">LENED_012412</name>
</gene>
<dbReference type="GO" id="GO:0016052">
    <property type="term" value="P:carbohydrate catabolic process"/>
    <property type="evidence" value="ECO:0007669"/>
    <property type="project" value="TreeGrafter"/>
</dbReference>
<dbReference type="InterPro" id="IPR013785">
    <property type="entry name" value="Aldolase_TIM"/>
</dbReference>
<sequence>MSSPTVSQNKIADQIGFSAYFDVVYILGASLFYGLSLPVFALSINVLRQRAPNSKPVRFLLILTCLTLFSVTGQFITNVGETLTGLSWSQSPSDSISYLDRMASASARAEPYGIASLIFQVLNFFAGDVIVVWRASVLWSHSRAVRYTLCVLLAGSAAASIYDVTNFSIILTSNKGASGNGFLKGDASSMFVSLAVNLAATSCIMSKAWLFRQSIKKTMSRDQVNKNVSFKILLSLVECGLFYCAVQAANGTLTVDDNAPSVLGRAIVAQFTSFFAGTHSALVISIIASQKSILEISSAVVGSHREPLMQDVEKGVGALPKRSTIRFAPGQFVSGESEQSASGDYGNGFFTTINQGASMALTDKEWEIAIEEKISQLKNTDNNGTVAAHTGGTQTKFITITHPLDPLFPLTIDHTLLKPDATSAQIDVLCYEAISYGFKSCCMNGVHIKQVAERLRGSKSIPCAVIGFPLGENTMAVKVL</sequence>
<feature type="transmembrane region" description="Helical" evidence="1">
    <location>
        <begin position="262"/>
        <end position="288"/>
    </location>
</feature>
<dbReference type="AlphaFoldDB" id="A0A1Q3ESJ8"/>
<keyword evidence="1" id="KW-1133">Transmembrane helix</keyword>
<dbReference type="GO" id="GO:0009264">
    <property type="term" value="P:deoxyribonucleotide catabolic process"/>
    <property type="evidence" value="ECO:0007669"/>
    <property type="project" value="InterPro"/>
</dbReference>
<organism evidence="2 3">
    <name type="scientific">Lentinula edodes</name>
    <name type="common">Shiitake mushroom</name>
    <name type="synonym">Lentinus edodes</name>
    <dbReference type="NCBI Taxonomy" id="5353"/>
    <lineage>
        <taxon>Eukaryota</taxon>
        <taxon>Fungi</taxon>
        <taxon>Dikarya</taxon>
        <taxon>Basidiomycota</taxon>
        <taxon>Agaricomycotina</taxon>
        <taxon>Agaricomycetes</taxon>
        <taxon>Agaricomycetidae</taxon>
        <taxon>Agaricales</taxon>
        <taxon>Marasmiineae</taxon>
        <taxon>Omphalotaceae</taxon>
        <taxon>Lentinula</taxon>
    </lineage>
</organism>
<feature type="transmembrane region" description="Helical" evidence="1">
    <location>
        <begin position="112"/>
        <end position="133"/>
    </location>
</feature>
<reference evidence="2 3" key="1">
    <citation type="submission" date="2016-08" db="EMBL/GenBank/DDBJ databases">
        <authorList>
            <consortium name="Lentinula edodes genome sequencing consortium"/>
            <person name="Sakamoto Y."/>
            <person name="Nakade K."/>
            <person name="Sato S."/>
            <person name="Yoshida Y."/>
            <person name="Miyazaki K."/>
            <person name="Natsume S."/>
            <person name="Konno N."/>
        </authorList>
    </citation>
    <scope>NUCLEOTIDE SEQUENCE [LARGE SCALE GENOMIC DNA]</scope>
    <source>
        <strain evidence="2 3">NBRC 111202</strain>
    </source>
</reference>
<feature type="transmembrane region" description="Helical" evidence="1">
    <location>
        <begin position="145"/>
        <end position="170"/>
    </location>
</feature>
<feature type="transmembrane region" description="Helical" evidence="1">
    <location>
        <begin position="59"/>
        <end position="77"/>
    </location>
</feature>
<dbReference type="STRING" id="5353.A0A1Q3ESJ8"/>
<dbReference type="EMBL" id="BDGU01001592">
    <property type="protein sequence ID" value="GAW10173.1"/>
    <property type="molecule type" value="Genomic_DNA"/>
</dbReference>
<evidence type="ECO:0000313" key="3">
    <source>
        <dbReference type="Proteomes" id="UP000188533"/>
    </source>
</evidence>
<dbReference type="GO" id="GO:0004139">
    <property type="term" value="F:deoxyribose-phosphate aldolase activity"/>
    <property type="evidence" value="ECO:0007669"/>
    <property type="project" value="InterPro"/>
</dbReference>
<keyword evidence="1" id="KW-0472">Membrane</keyword>
<comment type="caution">
    <text evidence="2">The sequence shown here is derived from an EMBL/GenBank/DDBJ whole genome shotgun (WGS) entry which is preliminary data.</text>
</comment>
<evidence type="ECO:0000313" key="2">
    <source>
        <dbReference type="EMBL" id="GAW10173.1"/>
    </source>
</evidence>
<protein>
    <submittedName>
        <fullName evidence="2">Deoxyribose-phosphate aldolase</fullName>
    </submittedName>
</protein>
<dbReference type="PANTHER" id="PTHR10889">
    <property type="entry name" value="DEOXYRIBOSE-PHOSPHATE ALDOLASE"/>
    <property type="match status" value="1"/>
</dbReference>
<feature type="transmembrane region" description="Helical" evidence="1">
    <location>
        <begin position="23"/>
        <end position="47"/>
    </location>
</feature>
<proteinExistence type="predicted"/>
<dbReference type="PANTHER" id="PTHR10889:SF1">
    <property type="entry name" value="DEOXYRIBOSE-PHOSPHATE ALDOLASE"/>
    <property type="match status" value="1"/>
</dbReference>
<name>A0A1Q3ESJ8_LENED</name>
<dbReference type="Gene3D" id="3.20.20.70">
    <property type="entry name" value="Aldolase class I"/>
    <property type="match status" value="1"/>
</dbReference>
<dbReference type="Proteomes" id="UP000188533">
    <property type="component" value="Unassembled WGS sequence"/>
</dbReference>
<feature type="transmembrane region" description="Helical" evidence="1">
    <location>
        <begin position="190"/>
        <end position="211"/>
    </location>
</feature>
<accession>A0A1Q3ESJ8</accession>
<keyword evidence="3" id="KW-1185">Reference proteome</keyword>
<feature type="transmembrane region" description="Helical" evidence="1">
    <location>
        <begin position="232"/>
        <end position="250"/>
    </location>
</feature>